<evidence type="ECO:0000313" key="3">
    <source>
        <dbReference type="Proteomes" id="UP000287470"/>
    </source>
</evidence>
<protein>
    <recommendedName>
        <fullName evidence="4">Lipoprotein</fullName>
    </recommendedName>
</protein>
<gene>
    <name evidence="2" type="ORF">D2E24_0183</name>
</gene>
<proteinExistence type="predicted"/>
<feature type="chain" id="PRO_5019233650" description="Lipoprotein" evidence="1">
    <location>
        <begin position="24"/>
        <end position="232"/>
    </location>
</feature>
<comment type="caution">
    <text evidence="2">The sequence shown here is derived from an EMBL/GenBank/DDBJ whole genome shotgun (WGS) entry which is preliminary data.</text>
</comment>
<evidence type="ECO:0000256" key="1">
    <source>
        <dbReference type="SAM" id="SignalP"/>
    </source>
</evidence>
<evidence type="ECO:0000313" key="2">
    <source>
        <dbReference type="EMBL" id="RSX58887.1"/>
    </source>
</evidence>
<sequence length="232" mass="25124">MGVTRRRCVAAACGVLACVMMLAACGGQTEDTAVPDGTGERLASSFTAYAEQLLERDGDVLAPAQYEVLEQAARTGEISAADYAAAWSDFSSCVVDSGYPRPDYYMLENGLYQGGSITAPPEYNGDIAYGERLLEASSVCKTAHLIAIQEFYQAQAGNPNLYADRSEGAVDCLRRAELVPQSYTIAQYREERDLWNHNAPAPDMILDLNSAEVRGCLAANDTDFTFPWGSED</sequence>
<dbReference type="PROSITE" id="PS51257">
    <property type="entry name" value="PROKAR_LIPOPROTEIN"/>
    <property type="match status" value="1"/>
</dbReference>
<keyword evidence="3" id="KW-1185">Reference proteome</keyword>
<reference evidence="2 3" key="1">
    <citation type="submission" date="2018-09" db="EMBL/GenBank/DDBJ databases">
        <title>Characterization of the phylogenetic diversity of five novel species belonging to the genus Bifidobacterium.</title>
        <authorList>
            <person name="Lugli G.A."/>
            <person name="Duranti S."/>
            <person name="Milani C."/>
        </authorList>
    </citation>
    <scope>NUCLEOTIDE SEQUENCE [LARGE SCALE GENOMIC DNA]</scope>
    <source>
        <strain evidence="2 3">2033B</strain>
    </source>
</reference>
<feature type="signal peptide" evidence="1">
    <location>
        <begin position="1"/>
        <end position="23"/>
    </location>
</feature>
<dbReference type="Proteomes" id="UP000287470">
    <property type="component" value="Unassembled WGS sequence"/>
</dbReference>
<accession>A0A430FWY4</accession>
<keyword evidence="1" id="KW-0732">Signal</keyword>
<name>A0A430FWY4_9BIFI</name>
<organism evidence="2 3">
    <name type="scientific">Bifidobacterium samirii</name>
    <dbReference type="NCBI Taxonomy" id="2306974"/>
    <lineage>
        <taxon>Bacteria</taxon>
        <taxon>Bacillati</taxon>
        <taxon>Actinomycetota</taxon>
        <taxon>Actinomycetes</taxon>
        <taxon>Bifidobacteriales</taxon>
        <taxon>Bifidobacteriaceae</taxon>
        <taxon>Bifidobacterium</taxon>
    </lineage>
</organism>
<evidence type="ECO:0008006" key="4">
    <source>
        <dbReference type="Google" id="ProtNLM"/>
    </source>
</evidence>
<dbReference type="AlphaFoldDB" id="A0A430FWY4"/>
<dbReference type="EMBL" id="QXGK01000001">
    <property type="protein sequence ID" value="RSX58887.1"/>
    <property type="molecule type" value="Genomic_DNA"/>
</dbReference>
<dbReference type="RefSeq" id="WP_164520945.1">
    <property type="nucleotide sequence ID" value="NZ_QXGK01000001.1"/>
</dbReference>